<sequence>MSLSLPMIAPTVSSLEQDDVAIISTGSKMARFCTDEAAFGLDFGRGHRLVVGFHKGYCTTRSEKRGRATTNNRAA</sequence>
<gene>
    <name evidence="1" type="ORF">AC579_294</name>
</gene>
<dbReference type="EMBL" id="LFZO01000209">
    <property type="protein sequence ID" value="KXT11308.1"/>
    <property type="molecule type" value="Genomic_DNA"/>
</dbReference>
<evidence type="ECO:0000313" key="1">
    <source>
        <dbReference type="EMBL" id="KXT11308.1"/>
    </source>
</evidence>
<dbReference type="AlphaFoldDB" id="A0A139I996"/>
<reference evidence="1 2" key="1">
    <citation type="submission" date="2015-07" db="EMBL/GenBank/DDBJ databases">
        <title>Comparative genomics of the Sigatoka disease complex on banana suggests a link between parallel evolutionary changes in Pseudocercospora fijiensis and Pseudocercospora eumusae and increased virulence on the banana host.</title>
        <authorList>
            <person name="Chang T.-C."/>
            <person name="Salvucci A."/>
            <person name="Crous P.W."/>
            <person name="Stergiopoulos I."/>
        </authorList>
    </citation>
    <scope>NUCLEOTIDE SEQUENCE [LARGE SCALE GENOMIC DNA]</scope>
    <source>
        <strain evidence="1 2">CBS 116634</strain>
    </source>
</reference>
<organism evidence="1 2">
    <name type="scientific">Pseudocercospora musae</name>
    <dbReference type="NCBI Taxonomy" id="113226"/>
    <lineage>
        <taxon>Eukaryota</taxon>
        <taxon>Fungi</taxon>
        <taxon>Dikarya</taxon>
        <taxon>Ascomycota</taxon>
        <taxon>Pezizomycotina</taxon>
        <taxon>Dothideomycetes</taxon>
        <taxon>Dothideomycetidae</taxon>
        <taxon>Mycosphaerellales</taxon>
        <taxon>Mycosphaerellaceae</taxon>
        <taxon>Pseudocercospora</taxon>
    </lineage>
</organism>
<evidence type="ECO:0000313" key="2">
    <source>
        <dbReference type="Proteomes" id="UP000073492"/>
    </source>
</evidence>
<dbReference type="Proteomes" id="UP000073492">
    <property type="component" value="Unassembled WGS sequence"/>
</dbReference>
<comment type="caution">
    <text evidence="1">The sequence shown here is derived from an EMBL/GenBank/DDBJ whole genome shotgun (WGS) entry which is preliminary data.</text>
</comment>
<keyword evidence="2" id="KW-1185">Reference proteome</keyword>
<accession>A0A139I996</accession>
<proteinExistence type="predicted"/>
<protein>
    <submittedName>
        <fullName evidence="1">Uncharacterized protein</fullName>
    </submittedName>
</protein>
<name>A0A139I996_9PEZI</name>